<sequence>MHSNISGANPASAEASELKIKTGENDLVFSSQNNSLLEDSCMVDPASKVTKHTKTAGLYPRLAQAIELVDRVYQRQEETQRRLAKRGWTNEDISRLWTNVQLKSIWEEWVHRPEPPTNKDWEDIQSRLRLSLEGCSEWAHAKAREIGLSGKLSELLVKLSPPVSFRIRHRQSSMWDYASPSPYRPPFPSFIHMRDWTIVKDLWKTDRTGEEMLALFEEHSGAIEGLIVKWKRGIKSYFANLVLDKKRSRVQTPIVKPTMLRFGSEPDPLLHYTDEHKILLRGDVLFYNTKEDLSPPTPLTYSEIIHNNGLVALPLSLEPDSTLLTPEVDFHKYNFYVEAHLVACALMESLHIPSASHLLLVGLGANFQCKMCLDAPQVTWMELLRHYIASTELFKKNLKAILGLEDVIAPKWAIVRHLQDVHGVAEGKIPLHYTPQHLYKSINNFGGYGLPPQDSELF</sequence>
<reference evidence="1" key="1">
    <citation type="submission" date="2020-05" db="EMBL/GenBank/DDBJ databases">
        <title>Evolutionary and genomic comparisons of hybrid uninucleate and nonhybrid Rhizoctonia fungi.</title>
        <authorList>
            <person name="Li C."/>
            <person name="Chen X."/>
        </authorList>
    </citation>
    <scope>NUCLEOTIDE SEQUENCE</scope>
    <source>
        <strain evidence="1">AG-1 IA</strain>
    </source>
</reference>
<evidence type="ECO:0000313" key="2">
    <source>
        <dbReference type="Proteomes" id="UP000650533"/>
    </source>
</evidence>
<organism evidence="1 2">
    <name type="scientific">Rhizoctonia solani</name>
    <dbReference type="NCBI Taxonomy" id="456999"/>
    <lineage>
        <taxon>Eukaryota</taxon>
        <taxon>Fungi</taxon>
        <taxon>Dikarya</taxon>
        <taxon>Basidiomycota</taxon>
        <taxon>Agaricomycotina</taxon>
        <taxon>Agaricomycetes</taxon>
        <taxon>Cantharellales</taxon>
        <taxon>Ceratobasidiaceae</taxon>
        <taxon>Rhizoctonia</taxon>
    </lineage>
</organism>
<evidence type="ECO:0000313" key="1">
    <source>
        <dbReference type="EMBL" id="QRW23811.1"/>
    </source>
</evidence>
<dbReference type="GeneID" id="67032414"/>
<dbReference type="AlphaFoldDB" id="A0A8H8P4K7"/>
<gene>
    <name evidence="1" type="ORF">RhiXN_10135</name>
</gene>
<protein>
    <submittedName>
        <fullName evidence="1">Uncharacterized protein</fullName>
    </submittedName>
</protein>
<dbReference type="KEGG" id="rsx:RhiXN_10135"/>
<dbReference type="EMBL" id="CP059668">
    <property type="protein sequence ID" value="QRW23811.1"/>
    <property type="molecule type" value="Genomic_DNA"/>
</dbReference>
<name>A0A8H8P4K7_9AGAM</name>
<accession>A0A8H8P4K7</accession>
<proteinExistence type="predicted"/>
<dbReference type="Proteomes" id="UP000650533">
    <property type="component" value="Chromosome 11"/>
</dbReference>
<dbReference type="RefSeq" id="XP_043184048.1">
    <property type="nucleotide sequence ID" value="XM_043329951.1"/>
</dbReference>